<accession>A0A314KKP2</accession>
<name>A0A314KKP2_NICAT</name>
<sequence length="324" mass="34439">MLDGTVVPRSSKELVSNLEDRGTVVKANDQPKKLKLPDYIPATRAFAMIYNAVSKATAGALAGDDRGAAEVPNLEATVALKAAGNRAAAGIANTTADRATNAKNHATDVVVGHEKSGIEAATVCLKLEATVALNATGDRPTVEAPKSTIALVDLVEKLVGEVQKQDNRTGQQAIQSIGAPHLSVCDGDAQFSSDVQATNKGSISKVRPDVGRLLTRMKAQAKNVRIGVCKHGGESKPITGKNSTPSSEKQQQIVKEIGARLQAIVTVDERNVERTQEPTEQQAATGEVFTRKTWANQIEEDEEDYADSLQDDSDDATDQFSSRP</sequence>
<feature type="compositionally biased region" description="Acidic residues" evidence="1">
    <location>
        <begin position="298"/>
        <end position="317"/>
    </location>
</feature>
<proteinExistence type="predicted"/>
<dbReference type="Proteomes" id="UP000187609">
    <property type="component" value="Unassembled WGS sequence"/>
</dbReference>
<comment type="caution">
    <text evidence="2">The sequence shown here is derived from an EMBL/GenBank/DDBJ whole genome shotgun (WGS) entry which is preliminary data.</text>
</comment>
<organism evidence="2 3">
    <name type="scientific">Nicotiana attenuata</name>
    <name type="common">Coyote tobacco</name>
    <dbReference type="NCBI Taxonomy" id="49451"/>
    <lineage>
        <taxon>Eukaryota</taxon>
        <taxon>Viridiplantae</taxon>
        <taxon>Streptophyta</taxon>
        <taxon>Embryophyta</taxon>
        <taxon>Tracheophyta</taxon>
        <taxon>Spermatophyta</taxon>
        <taxon>Magnoliopsida</taxon>
        <taxon>eudicotyledons</taxon>
        <taxon>Gunneridae</taxon>
        <taxon>Pentapetalae</taxon>
        <taxon>asterids</taxon>
        <taxon>lamiids</taxon>
        <taxon>Solanales</taxon>
        <taxon>Solanaceae</taxon>
        <taxon>Nicotianoideae</taxon>
        <taxon>Nicotianeae</taxon>
        <taxon>Nicotiana</taxon>
    </lineage>
</organism>
<reference evidence="2" key="1">
    <citation type="submission" date="2016-11" db="EMBL/GenBank/DDBJ databases">
        <title>The genome of Nicotiana attenuata.</title>
        <authorList>
            <person name="Xu S."/>
            <person name="Brockmoeller T."/>
            <person name="Gaquerel E."/>
            <person name="Navarro A."/>
            <person name="Kuhl H."/>
            <person name="Gase K."/>
            <person name="Ling Z."/>
            <person name="Zhou W."/>
            <person name="Kreitzer C."/>
            <person name="Stanke M."/>
            <person name="Tang H."/>
            <person name="Lyons E."/>
            <person name="Pandey P."/>
            <person name="Pandey S.P."/>
            <person name="Timmermann B."/>
            <person name="Baldwin I.T."/>
        </authorList>
    </citation>
    <scope>NUCLEOTIDE SEQUENCE [LARGE SCALE GENOMIC DNA]</scope>
    <source>
        <strain evidence="2">UT</strain>
    </source>
</reference>
<dbReference type="EMBL" id="MJEQ01001646">
    <property type="protein sequence ID" value="OIT29935.1"/>
    <property type="molecule type" value="Genomic_DNA"/>
</dbReference>
<evidence type="ECO:0000256" key="1">
    <source>
        <dbReference type="SAM" id="MobiDB-lite"/>
    </source>
</evidence>
<keyword evidence="3" id="KW-1185">Reference proteome</keyword>
<feature type="region of interest" description="Disordered" evidence="1">
    <location>
        <begin position="272"/>
        <end position="324"/>
    </location>
</feature>
<evidence type="ECO:0000313" key="2">
    <source>
        <dbReference type="EMBL" id="OIT29935.1"/>
    </source>
</evidence>
<dbReference type="AlphaFoldDB" id="A0A314KKP2"/>
<feature type="region of interest" description="Disordered" evidence="1">
    <location>
        <begin position="230"/>
        <end position="250"/>
    </location>
</feature>
<protein>
    <submittedName>
        <fullName evidence="2">Uncharacterized protein</fullName>
    </submittedName>
</protein>
<dbReference type="Gramene" id="OIT29935">
    <property type="protein sequence ID" value="OIT29935"/>
    <property type="gene ID" value="A4A49_15298"/>
</dbReference>
<evidence type="ECO:0000313" key="3">
    <source>
        <dbReference type="Proteomes" id="UP000187609"/>
    </source>
</evidence>
<feature type="compositionally biased region" description="Polar residues" evidence="1">
    <location>
        <begin position="240"/>
        <end position="250"/>
    </location>
</feature>
<gene>
    <name evidence="2" type="ORF">A4A49_15298</name>
</gene>